<sequence length="1185" mass="132872">MDNRLTDISARPAASIAADGVARELMDTVASLPDIHARHPAVANRLMHETLVQVCAEGLKHTRYGFGDLNAQVETLVRMLHIPAPEANAIRQMRRDSNHSRPLTPEQLRYDMHALATLVGRVYRVAVPSALTDALSSNHPEAERRPRANTPDRRAIVRSWDENVIRVVIDEDPETGDTADGQPLYEVRYTEETQYARMGYLAGLLREGMQLGLLGCHAEGRTLTPRLIVVEPDCLIDISTIASCFEDYGHHPLLYLVSRMRSKANSQPILLGNFAGSALDDIINQPSFSPARTLMNSFRERAMEYSTCPDFDGERFKQDAATQTTNLQHVVEALRQEFRLDRAILEPSFICEKLGIQGRVDLMTTDLQLLVEQKSGRNLFVERGLNNRHGSRAVEKHYVQVLLYYGILYYNFHRSETHIRLLYSRYPLPGGLLDVANLMRLVYEAIRFRNEAVALEFELAHDGPARLLPRLTSQELNTEGMQGFFYDQYLRPQLDEVLRPLQGLRGLERAYFCRMLRFAVRENLMAKVGVAGGVGSCTANLWNMPLAEKKETGNIYTGLHIINKEKSTGPESYGGYDLITLSVPHQGEDFLPNFRRGDMVYLYAYPEDQEPDVRRALLFKGGLAEIHTDSLTVKLADGQQNAAIFDHLPYGGWVAGEAAQGKPFAWCIEHGSSDAGGSAAIQAIYELVTSTPDRKALLLGQRVPRCDKTVTLSRSYDAELDPLLLRAKQARDFFLLVGPPGTGKTSRALRYLVEEALAASPNSSILLLSYTNRAVDEICGMLVEAGIGFIRLGHELSCAPAYAPYLVSNIVGESPRLDDMRGRLLRTRVVVSTTSMLQSRPFIFSLKHFSLAIVDESSQILEPSIIGLLASHRPTVSPADGAAAAMGGGPTCNIDKFILIGDYKQLPAVVQQNDEEARVTEPELQAIGLTNCKNSLFERLIRQEQAADRTDFIGTLRRQGRMHPAIAEFPGETFYFAERLVPVPLRHQQETELGYALPAQDRVDELLKRHRLLFFASEDCRQPDLSDKVNAAEARLVASLLRRIRRFYGSRFEPDKTVGVIVPYRNQIAMIRQEIELLGLPGLEQVSIDTVERYQGSQRDVIIYSFTIQQRWQLGFLTANSFYEDGRLIDRKLNVALTRARKQLLLTGNARTLAASPLFSQLMDYIRARGGYISQENAEKKVKKD</sequence>
<dbReference type="PROSITE" id="PS51192">
    <property type="entry name" value="HELICASE_ATP_BIND_1"/>
    <property type="match status" value="1"/>
</dbReference>
<dbReference type="EC" id="3.6.4.-" evidence="2"/>
<dbReference type="Pfam" id="PF13087">
    <property type="entry name" value="AAA_12"/>
    <property type="match status" value="1"/>
</dbReference>
<comment type="caution">
    <text evidence="2">The sequence shown here is derived from an EMBL/GenBank/DDBJ whole genome shotgun (WGS) entry which is preliminary data.</text>
</comment>
<proteinExistence type="predicted"/>
<gene>
    <name evidence="2" type="ORF">ACFFK8_11915</name>
</gene>
<dbReference type="PANTHER" id="PTHR10887:SF495">
    <property type="entry name" value="HELICASE SENATAXIN ISOFORM X1-RELATED"/>
    <property type="match status" value="1"/>
</dbReference>
<dbReference type="InterPro" id="IPR027417">
    <property type="entry name" value="P-loop_NTPase"/>
</dbReference>
<dbReference type="Proteomes" id="UP001589688">
    <property type="component" value="Unassembled WGS sequence"/>
</dbReference>
<dbReference type="PANTHER" id="PTHR10887">
    <property type="entry name" value="DNA2/NAM7 HELICASE FAMILY"/>
    <property type="match status" value="1"/>
</dbReference>
<dbReference type="CDD" id="cd18808">
    <property type="entry name" value="SF1_C_Upf1"/>
    <property type="match status" value="1"/>
</dbReference>
<keyword evidence="2" id="KW-0378">Hydrolase</keyword>
<dbReference type="InterPro" id="IPR047187">
    <property type="entry name" value="SF1_C_Upf1"/>
</dbReference>
<reference evidence="2 3" key="1">
    <citation type="submission" date="2024-09" db="EMBL/GenBank/DDBJ databases">
        <authorList>
            <person name="Sun Q."/>
            <person name="Mori K."/>
        </authorList>
    </citation>
    <scope>NUCLEOTIDE SEQUENCE [LARGE SCALE GENOMIC DNA]</scope>
    <source>
        <strain evidence="2 3">ATCC 51272</strain>
    </source>
</reference>
<dbReference type="SUPFAM" id="SSF52540">
    <property type="entry name" value="P-loop containing nucleoside triphosphate hydrolases"/>
    <property type="match status" value="1"/>
</dbReference>
<keyword evidence="2" id="KW-0347">Helicase</keyword>
<keyword evidence="2" id="KW-0547">Nucleotide-binding</keyword>
<keyword evidence="3" id="KW-1185">Reference proteome</keyword>
<evidence type="ECO:0000259" key="1">
    <source>
        <dbReference type="PROSITE" id="PS51192"/>
    </source>
</evidence>
<protein>
    <submittedName>
        <fullName evidence="2">DEAD/DEAH box helicase</fullName>
        <ecNumber evidence="2">3.6.4.-</ecNumber>
    </submittedName>
</protein>
<dbReference type="Pfam" id="PF13086">
    <property type="entry name" value="AAA_11"/>
    <property type="match status" value="1"/>
</dbReference>
<keyword evidence="2" id="KW-0067">ATP-binding</keyword>
<dbReference type="InterPro" id="IPR041679">
    <property type="entry name" value="DNA2/NAM7-like_C"/>
</dbReference>
<dbReference type="InterPro" id="IPR014001">
    <property type="entry name" value="Helicase_ATP-bd"/>
</dbReference>
<dbReference type="GO" id="GO:0016787">
    <property type="term" value="F:hydrolase activity"/>
    <property type="evidence" value="ECO:0007669"/>
    <property type="project" value="UniProtKB-KW"/>
</dbReference>
<dbReference type="GO" id="GO:0004386">
    <property type="term" value="F:helicase activity"/>
    <property type="evidence" value="ECO:0007669"/>
    <property type="project" value="UniProtKB-KW"/>
</dbReference>
<dbReference type="InterPro" id="IPR041677">
    <property type="entry name" value="DNA2/NAM7_AAA_11"/>
</dbReference>
<name>A0ABV5ZM71_9BACT</name>
<accession>A0ABV5ZM71</accession>
<dbReference type="EMBL" id="JBHLZF010000002">
    <property type="protein sequence ID" value="MFB9898478.1"/>
    <property type="molecule type" value="Genomic_DNA"/>
</dbReference>
<organism evidence="2 3">
    <name type="scientific">Hallella seregens ATCC 51272</name>
    <dbReference type="NCBI Taxonomy" id="1336250"/>
    <lineage>
        <taxon>Bacteria</taxon>
        <taxon>Pseudomonadati</taxon>
        <taxon>Bacteroidota</taxon>
        <taxon>Bacteroidia</taxon>
        <taxon>Bacteroidales</taxon>
        <taxon>Prevotellaceae</taxon>
        <taxon>Hallella</taxon>
    </lineage>
</organism>
<dbReference type="InterPro" id="IPR045055">
    <property type="entry name" value="DNA2/NAM7-like"/>
</dbReference>
<evidence type="ECO:0000313" key="2">
    <source>
        <dbReference type="EMBL" id="MFB9898478.1"/>
    </source>
</evidence>
<dbReference type="Gene3D" id="3.40.50.300">
    <property type="entry name" value="P-loop containing nucleotide triphosphate hydrolases"/>
    <property type="match status" value="2"/>
</dbReference>
<feature type="domain" description="Helicase ATP-binding" evidence="1">
    <location>
        <begin position="725"/>
        <end position="871"/>
    </location>
</feature>
<evidence type="ECO:0000313" key="3">
    <source>
        <dbReference type="Proteomes" id="UP001589688"/>
    </source>
</evidence>
<dbReference type="RefSeq" id="WP_027951747.1">
    <property type="nucleotide sequence ID" value="NZ_JADU01000007.1"/>
</dbReference>